<keyword evidence="3" id="KW-0946">Virion</keyword>
<name>A0A2K9LWW9_9VIRU</name>
<evidence type="ECO:0000256" key="1">
    <source>
        <dbReference type="ARBA" id="ARBA00004328"/>
    </source>
</evidence>
<dbReference type="InterPro" id="IPR037164">
    <property type="entry name" value="Satellite_virus_coat_sf"/>
</dbReference>
<protein>
    <submittedName>
        <fullName evidence="5">Capsid</fullName>
    </submittedName>
</protein>
<feature type="region of interest" description="Disordered" evidence="4">
    <location>
        <begin position="1"/>
        <end position="27"/>
    </location>
</feature>
<dbReference type="Pfam" id="PF00844">
    <property type="entry name" value="Gemini_coat"/>
    <property type="match status" value="1"/>
</dbReference>
<dbReference type="InterPro" id="IPR029053">
    <property type="entry name" value="Viral_coat"/>
</dbReference>
<sequence length="244" mass="26336">MAERNPRRYTPRAPGTWRDKTSRSSSARRALVQQMRGRATYTRIPSAELKVTDCVIAPAAAQLPNIAGVAYTEPAVASTGYCSLNAVIQQGAGFFQRIGQKIVIKKVEMRLCLVCTAAPTQAWVRHMLVFDRAPNGAAPALADIIFSQPAAGATSNSMASVVNKSRFYIMFDKQHDMATTDATYIQEINFKKSCNLTCHYGANAGVIGDIRAGAFYLISFTLAAAGGVNYSAGGAHVRFSFLDL</sequence>
<comment type="subcellular location">
    <subcellularLocation>
        <location evidence="1">Virion</location>
    </subcellularLocation>
</comment>
<accession>A0A2K9LWW9</accession>
<evidence type="ECO:0000256" key="4">
    <source>
        <dbReference type="SAM" id="MobiDB-lite"/>
    </source>
</evidence>
<proteinExistence type="predicted"/>
<organism evidence="5">
    <name type="scientific">uncultured virus</name>
    <dbReference type="NCBI Taxonomy" id="340016"/>
    <lineage>
        <taxon>Viruses</taxon>
        <taxon>environmental samples</taxon>
    </lineage>
</organism>
<evidence type="ECO:0000256" key="2">
    <source>
        <dbReference type="ARBA" id="ARBA00022561"/>
    </source>
</evidence>
<dbReference type="InterPro" id="IPR000263">
    <property type="entry name" value="GV_A/BR1_coat"/>
</dbReference>
<dbReference type="GO" id="GO:0005198">
    <property type="term" value="F:structural molecule activity"/>
    <property type="evidence" value="ECO:0007669"/>
    <property type="project" value="InterPro"/>
</dbReference>
<keyword evidence="2" id="KW-0167">Capsid protein</keyword>
<reference evidence="5" key="1">
    <citation type="submission" date="2017-01" db="EMBL/GenBank/DDBJ databases">
        <title>High-throughput sequencing uncovers low homogeneity in the biogeography of single-stranded DNA viruses.</title>
        <authorList>
            <person name="Pearson V.M."/>
            <person name="Rokyta D.R."/>
        </authorList>
    </citation>
    <scope>NUCLEOTIDE SEQUENCE</scope>
</reference>
<dbReference type="GO" id="GO:0019028">
    <property type="term" value="C:viral capsid"/>
    <property type="evidence" value="ECO:0007669"/>
    <property type="project" value="UniProtKB-KW"/>
</dbReference>
<evidence type="ECO:0000256" key="3">
    <source>
        <dbReference type="ARBA" id="ARBA00022844"/>
    </source>
</evidence>
<gene>
    <name evidence="5" type="primary">Cap</name>
</gene>
<dbReference type="SUPFAM" id="SSF88650">
    <property type="entry name" value="Satellite viruses"/>
    <property type="match status" value="1"/>
</dbReference>
<dbReference type="EMBL" id="KY487969">
    <property type="protein sequence ID" value="AUM62004.1"/>
    <property type="molecule type" value="Genomic_DNA"/>
</dbReference>
<dbReference type="Gene3D" id="2.60.120.20">
    <property type="match status" value="1"/>
</dbReference>
<evidence type="ECO:0000313" key="5">
    <source>
        <dbReference type="EMBL" id="AUM62004.1"/>
    </source>
</evidence>